<dbReference type="InterPro" id="IPR011051">
    <property type="entry name" value="RmlC_Cupin_sf"/>
</dbReference>
<dbReference type="RefSeq" id="WP_124077223.1">
    <property type="nucleotide sequence ID" value="NZ_UWPJ01000004.1"/>
</dbReference>
<dbReference type="InterPro" id="IPR009057">
    <property type="entry name" value="Homeodomain-like_sf"/>
</dbReference>
<protein>
    <submittedName>
        <fullName evidence="7">HTH-type transcriptional repressor of iron proteins A</fullName>
    </submittedName>
</protein>
<dbReference type="PANTHER" id="PTHR11019">
    <property type="entry name" value="HTH-TYPE TRANSCRIPTIONAL REGULATOR NIMR"/>
    <property type="match status" value="1"/>
</dbReference>
<dbReference type="PANTHER" id="PTHR11019:SF159">
    <property type="entry name" value="TRANSCRIPTIONAL REGULATOR-RELATED"/>
    <property type="match status" value="1"/>
</dbReference>
<dbReference type="SUPFAM" id="SSF46689">
    <property type="entry name" value="Homeodomain-like"/>
    <property type="match status" value="1"/>
</dbReference>
<feature type="region of interest" description="Disordered" evidence="5">
    <location>
        <begin position="255"/>
        <end position="279"/>
    </location>
</feature>
<evidence type="ECO:0000256" key="3">
    <source>
        <dbReference type="ARBA" id="ARBA00023125"/>
    </source>
</evidence>
<dbReference type="FunFam" id="1.10.10.60:FF:000132">
    <property type="entry name" value="AraC family transcriptional regulator"/>
    <property type="match status" value="1"/>
</dbReference>
<evidence type="ECO:0000256" key="4">
    <source>
        <dbReference type="ARBA" id="ARBA00023163"/>
    </source>
</evidence>
<dbReference type="OrthoDB" id="2536004at2"/>
<dbReference type="CDD" id="cd06124">
    <property type="entry name" value="cupin_NimR-like_N"/>
    <property type="match status" value="1"/>
</dbReference>
<dbReference type="SUPFAM" id="SSF51182">
    <property type="entry name" value="RmlC-like cupins"/>
    <property type="match status" value="1"/>
</dbReference>
<dbReference type="GO" id="GO:0003700">
    <property type="term" value="F:DNA-binding transcription factor activity"/>
    <property type="evidence" value="ECO:0007669"/>
    <property type="project" value="InterPro"/>
</dbReference>
<proteinExistence type="predicted"/>
<keyword evidence="3" id="KW-0238">DNA-binding</keyword>
<dbReference type="PROSITE" id="PS01124">
    <property type="entry name" value="HTH_ARAC_FAMILY_2"/>
    <property type="match status" value="1"/>
</dbReference>
<dbReference type="Gene3D" id="2.60.120.10">
    <property type="entry name" value="Jelly Rolls"/>
    <property type="match status" value="1"/>
</dbReference>
<dbReference type="Pfam" id="PF12833">
    <property type="entry name" value="HTH_18"/>
    <property type="match status" value="1"/>
</dbReference>
<reference evidence="7 8" key="1">
    <citation type="submission" date="2018-10" db="EMBL/GenBank/DDBJ databases">
        <authorList>
            <person name="Criscuolo A."/>
        </authorList>
    </citation>
    <scope>NUCLEOTIDE SEQUENCE [LARGE SCALE GENOMIC DNA]</scope>
    <source>
        <strain evidence="7">DnA1</strain>
    </source>
</reference>
<sequence>MDQEDIPLYPFFGAGRTLVFAHDYAAGSLQPLHRHDVPQLLHAARGVMRVTTPGGYWVIPPNRGVWIPAFMPHEIRMVGPVSMRTLYVEAGSAPAGVEACAVVAIAPLLQRLLEELAVADPRLPRPTDARYRTMEELALIEIARLEQLPLNVRMPRDPRLLKLCTALLERPHDASTLDDLAYEIGASTRTLRRLFQDELGMSFADWRQQVRLMEAFARLAEGQAVTRVSRDLGYAAPSAFIAMFKRAMGCPPSQYAKTDPSLSHGWSRQAGPVRRQLPA</sequence>
<dbReference type="AlphaFoldDB" id="A0A3P4AX72"/>
<dbReference type="InterPro" id="IPR018060">
    <property type="entry name" value="HTH_AraC"/>
</dbReference>
<dbReference type="SMART" id="SM00342">
    <property type="entry name" value="HTH_ARAC"/>
    <property type="match status" value="1"/>
</dbReference>
<feature type="domain" description="HTH araC/xylS-type" evidence="6">
    <location>
        <begin position="158"/>
        <end position="258"/>
    </location>
</feature>
<keyword evidence="2" id="KW-0805">Transcription regulation</keyword>
<dbReference type="GO" id="GO:0043565">
    <property type="term" value="F:sequence-specific DNA binding"/>
    <property type="evidence" value="ECO:0007669"/>
    <property type="project" value="InterPro"/>
</dbReference>
<keyword evidence="1" id="KW-0678">Repressor</keyword>
<keyword evidence="4" id="KW-0804">Transcription</keyword>
<keyword evidence="8" id="KW-1185">Reference proteome</keyword>
<dbReference type="Pfam" id="PF02311">
    <property type="entry name" value="AraC_binding"/>
    <property type="match status" value="1"/>
</dbReference>
<evidence type="ECO:0000313" key="8">
    <source>
        <dbReference type="Proteomes" id="UP000277294"/>
    </source>
</evidence>
<evidence type="ECO:0000256" key="2">
    <source>
        <dbReference type="ARBA" id="ARBA00023015"/>
    </source>
</evidence>
<evidence type="ECO:0000259" key="6">
    <source>
        <dbReference type="PROSITE" id="PS01124"/>
    </source>
</evidence>
<evidence type="ECO:0000313" key="7">
    <source>
        <dbReference type="EMBL" id="VCU67986.1"/>
    </source>
</evidence>
<evidence type="ECO:0000256" key="1">
    <source>
        <dbReference type="ARBA" id="ARBA00022491"/>
    </source>
</evidence>
<dbReference type="EMBL" id="UWPJ01000004">
    <property type="protein sequence ID" value="VCU67986.1"/>
    <property type="molecule type" value="Genomic_DNA"/>
</dbReference>
<gene>
    <name evidence="7" type="primary">ripA_1</name>
    <name evidence="7" type="ORF">PIGHUM_00032</name>
</gene>
<organism evidence="7 8">
    <name type="scientific">Pigmentiphaga humi</name>
    <dbReference type="NCBI Taxonomy" id="2478468"/>
    <lineage>
        <taxon>Bacteria</taxon>
        <taxon>Pseudomonadati</taxon>
        <taxon>Pseudomonadota</taxon>
        <taxon>Betaproteobacteria</taxon>
        <taxon>Burkholderiales</taxon>
        <taxon>Alcaligenaceae</taxon>
        <taxon>Pigmentiphaga</taxon>
    </lineage>
</organism>
<dbReference type="InterPro" id="IPR003313">
    <property type="entry name" value="AraC-bd"/>
</dbReference>
<evidence type="ECO:0000256" key="5">
    <source>
        <dbReference type="SAM" id="MobiDB-lite"/>
    </source>
</evidence>
<accession>A0A3P4AX72</accession>
<dbReference type="Proteomes" id="UP000277294">
    <property type="component" value="Unassembled WGS sequence"/>
</dbReference>
<name>A0A3P4AX72_9BURK</name>
<dbReference type="InterPro" id="IPR014710">
    <property type="entry name" value="RmlC-like_jellyroll"/>
</dbReference>
<dbReference type="Gene3D" id="1.10.10.60">
    <property type="entry name" value="Homeodomain-like"/>
    <property type="match status" value="1"/>
</dbReference>